<dbReference type="PANTHER" id="PTHR21371">
    <property type="entry name" value="KETOL-ACID REDUCTOISOMERASE, MITOCHONDRIAL"/>
    <property type="match status" value="1"/>
</dbReference>
<reference evidence="15 16" key="1">
    <citation type="submission" date="2017-04" db="EMBL/GenBank/DDBJ databases">
        <title>Novel microbial lineages endemic to geothermal iron-oxide mats fill important gaps in the evolutionary history of Archaea.</title>
        <authorList>
            <person name="Jay Z.J."/>
            <person name="Beam J.P."/>
            <person name="Dlakic M."/>
            <person name="Rusch D.B."/>
            <person name="Kozubal M.A."/>
            <person name="Inskeep W.P."/>
        </authorList>
    </citation>
    <scope>NUCLEOTIDE SEQUENCE [LARGE SCALE GENOMIC DNA]</scope>
    <source>
        <strain evidence="15">OSP_D</strain>
    </source>
</reference>
<keyword evidence="4 11" id="KW-0028">Amino-acid biosynthesis</keyword>
<evidence type="ECO:0000256" key="6">
    <source>
        <dbReference type="ARBA" id="ARBA00022842"/>
    </source>
</evidence>
<dbReference type="InterPro" id="IPR013116">
    <property type="entry name" value="KARI_N"/>
</dbReference>
<comment type="catalytic activity">
    <reaction evidence="11">
        <text>(2R)-2,3-dihydroxy-3-methylbutanoate + NADP(+) = (2S)-2-acetolactate + NADPH + H(+)</text>
        <dbReference type="Rhea" id="RHEA:22068"/>
        <dbReference type="ChEBI" id="CHEBI:15378"/>
        <dbReference type="ChEBI" id="CHEBI:49072"/>
        <dbReference type="ChEBI" id="CHEBI:57783"/>
        <dbReference type="ChEBI" id="CHEBI:58349"/>
        <dbReference type="ChEBI" id="CHEBI:58476"/>
        <dbReference type="EC" id="1.1.1.86"/>
    </reaction>
</comment>
<dbReference type="AlphaFoldDB" id="A0A2R6AP45"/>
<dbReference type="SUPFAM" id="SSF51735">
    <property type="entry name" value="NAD(P)-binding Rossmann-fold domains"/>
    <property type="match status" value="1"/>
</dbReference>
<evidence type="ECO:0000256" key="5">
    <source>
        <dbReference type="ARBA" id="ARBA00022723"/>
    </source>
</evidence>
<keyword evidence="5 11" id="KW-0479">Metal-binding</keyword>
<dbReference type="GO" id="GO:0009099">
    <property type="term" value="P:L-valine biosynthetic process"/>
    <property type="evidence" value="ECO:0007669"/>
    <property type="project" value="UniProtKB-UniRule"/>
</dbReference>
<dbReference type="PANTHER" id="PTHR21371:SF1">
    <property type="entry name" value="KETOL-ACID REDUCTOISOMERASE, MITOCHONDRIAL"/>
    <property type="match status" value="1"/>
</dbReference>
<dbReference type="InterPro" id="IPR000506">
    <property type="entry name" value="KARI_C"/>
</dbReference>
<comment type="caution">
    <text evidence="11">Lacks conserved residue(s) required for the propagation of feature annotation.</text>
</comment>
<name>A0A2R6AP45_9ARCH</name>
<dbReference type="Proteomes" id="UP000240322">
    <property type="component" value="Unassembled WGS sequence"/>
</dbReference>
<dbReference type="InterPro" id="IPR008927">
    <property type="entry name" value="6-PGluconate_DH-like_C_sf"/>
</dbReference>
<feature type="binding site" evidence="11">
    <location>
        <begin position="25"/>
        <end position="28"/>
    </location>
    <ligand>
        <name>NADP(+)</name>
        <dbReference type="ChEBI" id="CHEBI:58349"/>
    </ligand>
</feature>
<feature type="active site" evidence="11">
    <location>
        <position position="108"/>
    </location>
</feature>
<feature type="domain" description="KARI C-terminal knotted" evidence="14">
    <location>
        <begin position="183"/>
        <end position="328"/>
    </location>
</feature>
<evidence type="ECO:0000259" key="13">
    <source>
        <dbReference type="PROSITE" id="PS51850"/>
    </source>
</evidence>
<evidence type="ECO:0000313" key="16">
    <source>
        <dbReference type="Proteomes" id="UP000240322"/>
    </source>
</evidence>
<feature type="domain" description="KARI N-terminal Rossmann" evidence="13">
    <location>
        <begin position="2"/>
        <end position="182"/>
    </location>
</feature>
<feature type="binding site" evidence="11 12">
    <location>
        <position position="195"/>
    </location>
    <ligand>
        <name>Mg(2+)</name>
        <dbReference type="ChEBI" id="CHEBI:18420"/>
        <label>1</label>
    </ligand>
</feature>
<dbReference type="Gene3D" id="6.10.240.10">
    <property type="match status" value="1"/>
</dbReference>
<feature type="binding site" evidence="11">
    <location>
        <position position="134"/>
    </location>
    <ligand>
        <name>NADP(+)</name>
        <dbReference type="ChEBI" id="CHEBI:58349"/>
    </ligand>
</feature>
<dbReference type="Pfam" id="PF07991">
    <property type="entry name" value="KARI_N"/>
    <property type="match status" value="1"/>
</dbReference>
<comment type="pathway">
    <text evidence="1 11">Amino-acid biosynthesis; L-valine biosynthesis; L-valine from pyruvate: step 2/4.</text>
</comment>
<comment type="function">
    <text evidence="11">Involved in the biosynthesis of branched-chain amino acids (BCAA). Catalyzes an alkyl-migration followed by a ketol-acid reduction of (S)-2-acetolactate (S2AL) to yield (R)-2,3-dihydroxy-isovalerate. In the isomerase reaction, S2AL is rearranged via a Mg-dependent methyl migration to produce 3-hydroxy-3-methyl-2-ketobutyrate (HMKB). In the reductase reaction, this 2-ketoacid undergoes a metal-dependent reduction by NADPH to yield (R)-2,3-dihydroxy-isovalerate.</text>
</comment>
<sequence length="336" mass="36777">MPKIYYEEDADLSFLTGRKVAVLGYGSQGRAHALNLRDSGIDVCVGVRFSGKSWIQAKADGFELLTPDEASRRSDVIMMLTPDTTHREVYESSVKQHLSRGKALGFAHGYSIRFGEVSPPKDVDIFMVAPKGPGPTVRQAYLDGFGVPALLAVERDYSGQGEKLALAYAKALGATKAGVLKTSFAEEAETDLFGEQSVLVGGVMSLIEKGFEVLVEEGYQPELAYFEVCNELKLIMDLIYKGGFAGMLKAVSDTAKYGGLTRGGRVVDETVKSNMKKILQEIKSGEFAREWTGNRDESAKNLRRMMGQLESKQIESVGSVIRRMAGIESTEKDSER</sequence>
<organism evidence="15 16">
    <name type="scientific">Candidatus Marsarchaeota G2 archaeon OSP_D</name>
    <dbReference type="NCBI Taxonomy" id="1978157"/>
    <lineage>
        <taxon>Archaea</taxon>
        <taxon>Candidatus Marsarchaeota</taxon>
        <taxon>Candidatus Marsarchaeota group 2</taxon>
    </lineage>
</organism>
<dbReference type="Gene3D" id="3.40.50.720">
    <property type="entry name" value="NAD(P)-binding Rossmann-like Domain"/>
    <property type="match status" value="1"/>
</dbReference>
<accession>A0A2R6AP45</accession>
<dbReference type="GO" id="GO:0050661">
    <property type="term" value="F:NADP binding"/>
    <property type="evidence" value="ECO:0007669"/>
    <property type="project" value="InterPro"/>
</dbReference>
<proteinExistence type="inferred from homology"/>
<dbReference type="SUPFAM" id="SSF48179">
    <property type="entry name" value="6-phosphogluconate dehydrogenase C-terminal domain-like"/>
    <property type="match status" value="1"/>
</dbReference>
<comment type="similarity">
    <text evidence="3 11 12">Belongs to the ketol-acid reductoisomerase family.</text>
</comment>
<dbReference type="GO" id="GO:0009097">
    <property type="term" value="P:isoleucine biosynthetic process"/>
    <property type="evidence" value="ECO:0007669"/>
    <property type="project" value="UniProtKB-UniRule"/>
</dbReference>
<dbReference type="NCBIfam" id="TIGR00465">
    <property type="entry name" value="ilvC"/>
    <property type="match status" value="1"/>
</dbReference>
<keyword evidence="8 11" id="KW-0100">Branched-chain amino acid biosynthesis</keyword>
<feature type="binding site" evidence="11 12">
    <location>
        <position position="252"/>
    </location>
    <ligand>
        <name>substrate</name>
    </ligand>
</feature>
<dbReference type="InterPro" id="IPR013023">
    <property type="entry name" value="KARI"/>
</dbReference>
<evidence type="ECO:0000256" key="4">
    <source>
        <dbReference type="ARBA" id="ARBA00022605"/>
    </source>
</evidence>
<feature type="binding site" evidence="11 12">
    <location>
        <position position="227"/>
    </location>
    <ligand>
        <name>Mg(2+)</name>
        <dbReference type="ChEBI" id="CHEBI:18420"/>
        <label>2</label>
    </ligand>
</feature>
<dbReference type="UniPathway" id="UPA00047">
    <property type="reaction ID" value="UER00056"/>
</dbReference>
<evidence type="ECO:0000256" key="1">
    <source>
        <dbReference type="ARBA" id="ARBA00004864"/>
    </source>
</evidence>
<feature type="binding site" evidence="11 12">
    <location>
        <position position="191"/>
    </location>
    <ligand>
        <name>Mg(2+)</name>
        <dbReference type="ChEBI" id="CHEBI:18420"/>
        <label>1</label>
    </ligand>
</feature>
<dbReference type="EMBL" id="NEXE01000130">
    <property type="protein sequence ID" value="PSN88156.1"/>
    <property type="molecule type" value="Genomic_DNA"/>
</dbReference>
<feature type="binding site" evidence="11">
    <location>
        <position position="48"/>
    </location>
    <ligand>
        <name>NADP(+)</name>
        <dbReference type="ChEBI" id="CHEBI:58349"/>
    </ligand>
</feature>
<keyword evidence="6 11" id="KW-0460">Magnesium</keyword>
<protein>
    <recommendedName>
        <fullName evidence="11">Ketol-acid reductoisomerase (NADP(+))</fullName>
        <shortName evidence="11">KARI</shortName>
        <ecNumber evidence="11">1.1.1.86</ecNumber>
    </recommendedName>
    <alternativeName>
        <fullName evidence="11">Acetohydroxy-acid isomeroreductase</fullName>
        <shortName evidence="11">AHIR</shortName>
    </alternativeName>
    <alternativeName>
        <fullName evidence="11">Alpha-keto-beta-hydroxylacyl reductoisomerase</fullName>
    </alternativeName>
</protein>
<keyword evidence="11" id="KW-0521">NADP</keyword>
<dbReference type="InterPro" id="IPR036291">
    <property type="entry name" value="NAD(P)-bd_dom_sf"/>
</dbReference>
<dbReference type="EC" id="1.1.1.86" evidence="11"/>
<evidence type="ECO:0000256" key="9">
    <source>
        <dbReference type="ARBA" id="ARBA00050504"/>
    </source>
</evidence>
<dbReference type="PROSITE" id="PS51850">
    <property type="entry name" value="KARI_N"/>
    <property type="match status" value="1"/>
</dbReference>
<comment type="cofactor">
    <cofactor evidence="11">
        <name>Mg(2+)</name>
        <dbReference type="ChEBI" id="CHEBI:18420"/>
    </cofactor>
    <text evidence="11">Binds 2 magnesium ions per subunit.</text>
</comment>
<evidence type="ECO:0000256" key="11">
    <source>
        <dbReference type="HAMAP-Rule" id="MF_00435"/>
    </source>
</evidence>
<dbReference type="HAMAP" id="MF_00435">
    <property type="entry name" value="IlvC"/>
    <property type="match status" value="1"/>
</dbReference>
<comment type="catalytic activity">
    <reaction evidence="10">
        <text>(2R)-2,3-dihydroxy-3-methylbutanoate + NADP(+) = (2S)-2-acetolactate + NADPH + H(+)</text>
        <dbReference type="Rhea" id="RHEA:22068"/>
        <dbReference type="ChEBI" id="CHEBI:15378"/>
        <dbReference type="ChEBI" id="CHEBI:49072"/>
        <dbReference type="ChEBI" id="CHEBI:57783"/>
        <dbReference type="ChEBI" id="CHEBI:58349"/>
        <dbReference type="ChEBI" id="CHEBI:58476"/>
        <dbReference type="EC" id="1.1.1.383"/>
    </reaction>
</comment>
<feature type="binding site" evidence="11 12">
    <location>
        <position position="231"/>
    </location>
    <ligand>
        <name>Mg(2+)</name>
        <dbReference type="ChEBI" id="CHEBI:18420"/>
        <label>2</label>
    </ligand>
</feature>
<dbReference type="UniPathway" id="UPA00049">
    <property type="reaction ID" value="UER00060"/>
</dbReference>
<dbReference type="InterPro" id="IPR014359">
    <property type="entry name" value="KARI_prok"/>
</dbReference>
<feature type="binding site" evidence="11">
    <location>
        <position position="53"/>
    </location>
    <ligand>
        <name>NADP(+)</name>
        <dbReference type="ChEBI" id="CHEBI:58349"/>
    </ligand>
</feature>
<dbReference type="GO" id="GO:0000287">
    <property type="term" value="F:magnesium ion binding"/>
    <property type="evidence" value="ECO:0007669"/>
    <property type="project" value="UniProtKB-UniRule"/>
</dbReference>
<evidence type="ECO:0000259" key="14">
    <source>
        <dbReference type="PROSITE" id="PS51851"/>
    </source>
</evidence>
<evidence type="ECO:0000256" key="12">
    <source>
        <dbReference type="PROSITE-ProRule" id="PRU01198"/>
    </source>
</evidence>
<dbReference type="FunFam" id="3.40.50.720:FF:000023">
    <property type="entry name" value="Ketol-acid reductoisomerase (NADP(+))"/>
    <property type="match status" value="1"/>
</dbReference>
<comment type="pathway">
    <text evidence="2 11">Amino-acid biosynthesis; L-isoleucine biosynthesis; L-isoleucine from 2-oxobutanoate: step 2/4.</text>
</comment>
<dbReference type="GO" id="GO:0004455">
    <property type="term" value="F:ketol-acid reductoisomerase activity"/>
    <property type="evidence" value="ECO:0007669"/>
    <property type="project" value="UniProtKB-UniRule"/>
</dbReference>
<dbReference type="PIRSF" id="PIRSF000116">
    <property type="entry name" value="IlvC_gammaproteo"/>
    <property type="match status" value="1"/>
</dbReference>
<evidence type="ECO:0000256" key="8">
    <source>
        <dbReference type="ARBA" id="ARBA00023304"/>
    </source>
</evidence>
<evidence type="ECO:0000256" key="3">
    <source>
        <dbReference type="ARBA" id="ARBA00010318"/>
    </source>
</evidence>
<evidence type="ECO:0000313" key="15">
    <source>
        <dbReference type="EMBL" id="PSN88156.1"/>
    </source>
</evidence>
<gene>
    <name evidence="11" type="primary">ilvC</name>
    <name evidence="15" type="ORF">B9Q03_09590</name>
</gene>
<dbReference type="NCBIfam" id="NF004017">
    <property type="entry name" value="PRK05479.1"/>
    <property type="match status" value="1"/>
</dbReference>
<dbReference type="PROSITE" id="PS51851">
    <property type="entry name" value="KARI_C"/>
    <property type="match status" value="1"/>
</dbReference>
<evidence type="ECO:0000256" key="10">
    <source>
        <dbReference type="ARBA" id="ARBA00052344"/>
    </source>
</evidence>
<keyword evidence="7 11" id="KW-0560">Oxidoreductase</keyword>
<evidence type="ECO:0000256" key="7">
    <source>
        <dbReference type="ARBA" id="ARBA00023002"/>
    </source>
</evidence>
<feature type="binding site" evidence="11 12">
    <location>
        <position position="191"/>
    </location>
    <ligand>
        <name>Mg(2+)</name>
        <dbReference type="ChEBI" id="CHEBI:18420"/>
        <label>2</label>
    </ligand>
</feature>
<dbReference type="GO" id="GO:0016853">
    <property type="term" value="F:isomerase activity"/>
    <property type="evidence" value="ECO:0007669"/>
    <property type="project" value="UniProtKB-KW"/>
</dbReference>
<keyword evidence="15" id="KW-0413">Isomerase</keyword>
<comment type="caution">
    <text evidence="15">The sequence shown here is derived from an EMBL/GenBank/DDBJ whole genome shotgun (WGS) entry which is preliminary data.</text>
</comment>
<comment type="catalytic activity">
    <reaction evidence="9">
        <text>(2R)-2,3-dihydroxy-3-methylbutanoate + NAD(+) = (2S)-2-acetolactate + NADH + H(+)</text>
        <dbReference type="Rhea" id="RHEA:30627"/>
        <dbReference type="ChEBI" id="CHEBI:15378"/>
        <dbReference type="ChEBI" id="CHEBI:49072"/>
        <dbReference type="ChEBI" id="CHEBI:57540"/>
        <dbReference type="ChEBI" id="CHEBI:57945"/>
        <dbReference type="ChEBI" id="CHEBI:58476"/>
        <dbReference type="EC" id="1.1.1.383"/>
    </reaction>
</comment>
<comment type="catalytic activity">
    <reaction evidence="11">
        <text>(2R,3R)-2,3-dihydroxy-3-methylpentanoate + NADP(+) = (S)-2-ethyl-2-hydroxy-3-oxobutanoate + NADPH + H(+)</text>
        <dbReference type="Rhea" id="RHEA:13493"/>
        <dbReference type="ChEBI" id="CHEBI:15378"/>
        <dbReference type="ChEBI" id="CHEBI:49256"/>
        <dbReference type="ChEBI" id="CHEBI:49258"/>
        <dbReference type="ChEBI" id="CHEBI:57783"/>
        <dbReference type="ChEBI" id="CHEBI:58349"/>
        <dbReference type="EC" id="1.1.1.86"/>
    </reaction>
</comment>
<evidence type="ECO:0000256" key="2">
    <source>
        <dbReference type="ARBA" id="ARBA00004885"/>
    </source>
</evidence>
<dbReference type="Pfam" id="PF01450">
    <property type="entry name" value="KARI_C"/>
    <property type="match status" value="1"/>
</dbReference>